<keyword evidence="3" id="KW-1185">Reference proteome</keyword>
<evidence type="ECO:0000259" key="1">
    <source>
        <dbReference type="Pfam" id="PF12867"/>
    </source>
</evidence>
<sequence>MKKTFQQFEETITEVLALKDQKDSFLTNPISEGKWSIREIIGHLYYWDKFNLEEMVPHMAQAAKLREFPDHDTHNEEAISYLTGQSVESIIDLFVATRKQLTKSMLDIGEEVKFTIGKGKRQFTTESFTKIFLKHDVHHLKQINEKLQEIGAS</sequence>
<evidence type="ECO:0000313" key="2">
    <source>
        <dbReference type="EMBL" id="MBC5636501.1"/>
    </source>
</evidence>
<dbReference type="SUPFAM" id="SSF109854">
    <property type="entry name" value="DinB/YfiT-like putative metalloenzymes"/>
    <property type="match status" value="1"/>
</dbReference>
<dbReference type="RefSeq" id="WP_186869212.1">
    <property type="nucleotide sequence ID" value="NZ_JACOOL010000004.1"/>
</dbReference>
<name>A0A923RHE6_9BACI</name>
<dbReference type="Pfam" id="PF12867">
    <property type="entry name" value="DinB_2"/>
    <property type="match status" value="1"/>
</dbReference>
<dbReference type="EMBL" id="JACOOL010000004">
    <property type="protein sequence ID" value="MBC5636501.1"/>
    <property type="molecule type" value="Genomic_DNA"/>
</dbReference>
<dbReference type="InterPro" id="IPR034660">
    <property type="entry name" value="DinB/YfiT-like"/>
</dbReference>
<organism evidence="2 3">
    <name type="scientific">Ornithinibacillus hominis</name>
    <dbReference type="NCBI Taxonomy" id="2763055"/>
    <lineage>
        <taxon>Bacteria</taxon>
        <taxon>Bacillati</taxon>
        <taxon>Bacillota</taxon>
        <taxon>Bacilli</taxon>
        <taxon>Bacillales</taxon>
        <taxon>Bacillaceae</taxon>
        <taxon>Ornithinibacillus</taxon>
    </lineage>
</organism>
<dbReference type="InterPro" id="IPR024775">
    <property type="entry name" value="DinB-like"/>
</dbReference>
<dbReference type="Gene3D" id="1.20.120.450">
    <property type="entry name" value="dinb family like domain"/>
    <property type="match status" value="1"/>
</dbReference>
<gene>
    <name evidence="2" type="ORF">H8S33_06650</name>
</gene>
<reference evidence="2" key="1">
    <citation type="submission" date="2020-08" db="EMBL/GenBank/DDBJ databases">
        <title>Genome public.</title>
        <authorList>
            <person name="Liu C."/>
            <person name="Sun Q."/>
        </authorList>
    </citation>
    <scope>NUCLEOTIDE SEQUENCE</scope>
    <source>
        <strain evidence="2">BX22</strain>
    </source>
</reference>
<proteinExistence type="predicted"/>
<protein>
    <submittedName>
        <fullName evidence="2">DinB family protein</fullName>
    </submittedName>
</protein>
<dbReference type="Proteomes" id="UP000637359">
    <property type="component" value="Unassembled WGS sequence"/>
</dbReference>
<comment type="caution">
    <text evidence="2">The sequence shown here is derived from an EMBL/GenBank/DDBJ whole genome shotgun (WGS) entry which is preliminary data.</text>
</comment>
<feature type="domain" description="DinB-like" evidence="1">
    <location>
        <begin position="7"/>
        <end position="143"/>
    </location>
</feature>
<evidence type="ECO:0000313" key="3">
    <source>
        <dbReference type="Proteomes" id="UP000637359"/>
    </source>
</evidence>
<dbReference type="AlphaFoldDB" id="A0A923RHE6"/>
<accession>A0A923RHE6</accession>